<dbReference type="InterPro" id="IPR052698">
    <property type="entry name" value="MoCofactor_Util/Proc"/>
</dbReference>
<organism evidence="3 4">
    <name type="scientific">Roseobacter insulae</name>
    <dbReference type="NCBI Taxonomy" id="2859783"/>
    <lineage>
        <taxon>Bacteria</taxon>
        <taxon>Pseudomonadati</taxon>
        <taxon>Pseudomonadota</taxon>
        <taxon>Alphaproteobacteria</taxon>
        <taxon>Rhodobacterales</taxon>
        <taxon>Roseobacteraceae</taxon>
        <taxon>Roseobacter</taxon>
    </lineage>
</organism>
<dbReference type="Pfam" id="PF13478">
    <property type="entry name" value="XdhC_C"/>
    <property type="match status" value="1"/>
</dbReference>
<sequence>MMPKELLDPQMTDALEALRLRDEPFAVATIVRTAGATAAKPGAKALLRSDGTILHGWLGGGCTRAAVQKAALVAIAQGKPQLVSVAPEDILSDKGLVAGDEVEGVYFARNGCPSKGSVDVFIDPSLPRPEVVIIGASPVATELAELAPRFDWEVTVLAPGDSFAQTAPGRRRAIVIATQGQGDRTALEKALATEVDYVAFVGSRKKYAALAEKLRQSGISQNRINAVRAPAGIDIGAVTPEEIALSIIAELTQVRRHARHGAVADA</sequence>
<feature type="domain" description="XdhC- CoxI" evidence="1">
    <location>
        <begin position="21"/>
        <end position="84"/>
    </location>
</feature>
<gene>
    <name evidence="3" type="ORF">KX928_20650</name>
</gene>
<dbReference type="Pfam" id="PF02625">
    <property type="entry name" value="XdhC_CoxI"/>
    <property type="match status" value="1"/>
</dbReference>
<evidence type="ECO:0000259" key="2">
    <source>
        <dbReference type="Pfam" id="PF13478"/>
    </source>
</evidence>
<comment type="caution">
    <text evidence="3">The sequence shown here is derived from an EMBL/GenBank/DDBJ whole genome shotgun (WGS) entry which is preliminary data.</text>
</comment>
<feature type="domain" description="XdhC Rossmann" evidence="2">
    <location>
        <begin position="131"/>
        <end position="251"/>
    </location>
</feature>
<evidence type="ECO:0000313" key="4">
    <source>
        <dbReference type="Proteomes" id="UP001138661"/>
    </source>
</evidence>
<evidence type="ECO:0000259" key="1">
    <source>
        <dbReference type="Pfam" id="PF02625"/>
    </source>
</evidence>
<keyword evidence="4" id="KW-1185">Reference proteome</keyword>
<protein>
    <submittedName>
        <fullName evidence="3">XdhC family protein</fullName>
    </submittedName>
</protein>
<dbReference type="EMBL" id="JAHXDN010000006">
    <property type="protein sequence ID" value="MBW4710204.1"/>
    <property type="molecule type" value="Genomic_DNA"/>
</dbReference>
<reference evidence="3" key="1">
    <citation type="submission" date="2021-07" db="EMBL/GenBank/DDBJ databases">
        <title>Roseobacter insulae sp. nov., isolated from a tidal flat.</title>
        <authorList>
            <person name="Park S."/>
            <person name="Yoon J.-H."/>
        </authorList>
    </citation>
    <scope>NUCLEOTIDE SEQUENCE</scope>
    <source>
        <strain evidence="3">YSTF-M11</strain>
    </source>
</reference>
<dbReference type="Proteomes" id="UP001138661">
    <property type="component" value="Unassembled WGS sequence"/>
</dbReference>
<name>A0A9X1K2G4_9RHOB</name>
<dbReference type="InterPro" id="IPR003777">
    <property type="entry name" value="XdhC_CoxI"/>
</dbReference>
<evidence type="ECO:0000313" key="3">
    <source>
        <dbReference type="EMBL" id="MBW4710204.1"/>
    </source>
</evidence>
<proteinExistence type="predicted"/>
<dbReference type="AlphaFoldDB" id="A0A9X1K2G4"/>
<dbReference type="PANTHER" id="PTHR30388">
    <property type="entry name" value="ALDEHYDE OXIDOREDUCTASE MOLYBDENUM COFACTOR ASSEMBLY PROTEIN"/>
    <property type="match status" value="1"/>
</dbReference>
<dbReference type="PANTHER" id="PTHR30388:SF6">
    <property type="entry name" value="XANTHINE DEHYDROGENASE SUBUNIT A-RELATED"/>
    <property type="match status" value="1"/>
</dbReference>
<accession>A0A9X1K2G4</accession>
<dbReference type="RefSeq" id="WP_219506444.1">
    <property type="nucleotide sequence ID" value="NZ_JAHXDN010000006.1"/>
</dbReference>
<dbReference type="InterPro" id="IPR027051">
    <property type="entry name" value="XdhC_Rossmann_dom"/>
</dbReference>